<protein>
    <submittedName>
        <fullName evidence="2">Uncharacterized protein</fullName>
    </submittedName>
</protein>
<comment type="caution">
    <text evidence="2">The sequence shown here is derived from an EMBL/GenBank/DDBJ whole genome shotgun (WGS) entry which is preliminary data.</text>
</comment>
<feature type="transmembrane region" description="Helical" evidence="1">
    <location>
        <begin position="97"/>
        <end position="126"/>
    </location>
</feature>
<keyword evidence="1" id="KW-0812">Transmembrane</keyword>
<keyword evidence="3" id="KW-1185">Reference proteome</keyword>
<evidence type="ECO:0000256" key="1">
    <source>
        <dbReference type="SAM" id="Phobius"/>
    </source>
</evidence>
<keyword evidence="1" id="KW-0472">Membrane</keyword>
<dbReference type="Proteomes" id="UP001162131">
    <property type="component" value="Unassembled WGS sequence"/>
</dbReference>
<accession>A0AAU9IT89</accession>
<dbReference type="AlphaFoldDB" id="A0AAU9IT89"/>
<organism evidence="2 3">
    <name type="scientific">Blepharisma stoltei</name>
    <dbReference type="NCBI Taxonomy" id="1481888"/>
    <lineage>
        <taxon>Eukaryota</taxon>
        <taxon>Sar</taxon>
        <taxon>Alveolata</taxon>
        <taxon>Ciliophora</taxon>
        <taxon>Postciliodesmatophora</taxon>
        <taxon>Heterotrichea</taxon>
        <taxon>Heterotrichida</taxon>
        <taxon>Blepharismidae</taxon>
        <taxon>Blepharisma</taxon>
    </lineage>
</organism>
<reference evidence="2" key="1">
    <citation type="submission" date="2021-09" db="EMBL/GenBank/DDBJ databases">
        <authorList>
            <consortium name="AG Swart"/>
            <person name="Singh M."/>
            <person name="Singh A."/>
            <person name="Seah K."/>
            <person name="Emmerich C."/>
        </authorList>
    </citation>
    <scope>NUCLEOTIDE SEQUENCE</scope>
    <source>
        <strain evidence="2">ATCC30299</strain>
    </source>
</reference>
<evidence type="ECO:0000313" key="3">
    <source>
        <dbReference type="Proteomes" id="UP001162131"/>
    </source>
</evidence>
<evidence type="ECO:0000313" key="2">
    <source>
        <dbReference type="EMBL" id="CAG9311513.1"/>
    </source>
</evidence>
<feature type="transmembrane region" description="Helical" evidence="1">
    <location>
        <begin position="132"/>
        <end position="150"/>
    </location>
</feature>
<feature type="transmembrane region" description="Helical" evidence="1">
    <location>
        <begin position="65"/>
        <end position="85"/>
    </location>
</feature>
<dbReference type="EMBL" id="CAJZBQ010000004">
    <property type="protein sequence ID" value="CAG9311513.1"/>
    <property type="molecule type" value="Genomic_DNA"/>
</dbReference>
<feature type="transmembrane region" description="Helical" evidence="1">
    <location>
        <begin position="23"/>
        <end position="45"/>
    </location>
</feature>
<proteinExistence type="predicted"/>
<sequence>MNTGEHSGNLIADIKNFILKTPVFTKFVLIISTLLYILTLIRAIILSSNIQATALISYFQIWQYYLTPFLWAYFIFELAIYWIIASITERRIGTVRYSIFFIINSTLLQFMYLILVLTFSLAPIWINSGFFYILYPSLWSVLMMEITITFNKNPYYIHKIPHLSWEIKNFIIPWIIFVVLSLLFPVLLRLIAGLILGYLYIRKHLSCMELSDAKVEELENSSVFRYLKSFSTFISYQSVQELPIGNEPFLGIQTINRPVSPLSQSDHEYELLEGNDEFTSEVEIKTDK</sequence>
<gene>
    <name evidence="2" type="ORF">BSTOLATCC_MIC3802</name>
</gene>
<feature type="transmembrane region" description="Helical" evidence="1">
    <location>
        <begin position="171"/>
        <end position="201"/>
    </location>
</feature>
<name>A0AAU9IT89_9CILI</name>
<keyword evidence="1" id="KW-1133">Transmembrane helix</keyword>